<gene>
    <name evidence="2" type="ORF">NDU88_002028</name>
</gene>
<organism evidence="2 3">
    <name type="scientific">Pleurodeles waltl</name>
    <name type="common">Iberian ribbed newt</name>
    <dbReference type="NCBI Taxonomy" id="8319"/>
    <lineage>
        <taxon>Eukaryota</taxon>
        <taxon>Metazoa</taxon>
        <taxon>Chordata</taxon>
        <taxon>Craniata</taxon>
        <taxon>Vertebrata</taxon>
        <taxon>Euteleostomi</taxon>
        <taxon>Amphibia</taxon>
        <taxon>Batrachia</taxon>
        <taxon>Caudata</taxon>
        <taxon>Salamandroidea</taxon>
        <taxon>Salamandridae</taxon>
        <taxon>Pleurodelinae</taxon>
        <taxon>Pleurodeles</taxon>
    </lineage>
</organism>
<comment type="caution">
    <text evidence="2">The sequence shown here is derived from an EMBL/GenBank/DDBJ whole genome shotgun (WGS) entry which is preliminary data.</text>
</comment>
<protein>
    <submittedName>
        <fullName evidence="2">Uncharacterized protein</fullName>
    </submittedName>
</protein>
<keyword evidence="3" id="KW-1185">Reference proteome</keyword>
<dbReference type="Proteomes" id="UP001066276">
    <property type="component" value="Chromosome 4_2"/>
</dbReference>
<dbReference type="EMBL" id="JANPWB010000008">
    <property type="protein sequence ID" value="KAJ1161544.1"/>
    <property type="molecule type" value="Genomic_DNA"/>
</dbReference>
<accession>A0AAV7SAP2</accession>
<evidence type="ECO:0000313" key="2">
    <source>
        <dbReference type="EMBL" id="KAJ1161544.1"/>
    </source>
</evidence>
<name>A0AAV7SAP2_PLEWA</name>
<feature type="region of interest" description="Disordered" evidence="1">
    <location>
        <begin position="1"/>
        <end position="129"/>
    </location>
</feature>
<proteinExistence type="predicted"/>
<reference evidence="2" key="1">
    <citation type="journal article" date="2022" name="bioRxiv">
        <title>Sequencing and chromosome-scale assembly of the giantPleurodeles waltlgenome.</title>
        <authorList>
            <person name="Brown T."/>
            <person name="Elewa A."/>
            <person name="Iarovenko S."/>
            <person name="Subramanian E."/>
            <person name="Araus A.J."/>
            <person name="Petzold A."/>
            <person name="Susuki M."/>
            <person name="Suzuki K.-i.T."/>
            <person name="Hayashi T."/>
            <person name="Toyoda A."/>
            <person name="Oliveira C."/>
            <person name="Osipova E."/>
            <person name="Leigh N.D."/>
            <person name="Simon A."/>
            <person name="Yun M.H."/>
        </authorList>
    </citation>
    <scope>NUCLEOTIDE SEQUENCE</scope>
    <source>
        <strain evidence="2">20211129_DDA</strain>
        <tissue evidence="2">Liver</tissue>
    </source>
</reference>
<feature type="compositionally biased region" description="Basic and acidic residues" evidence="1">
    <location>
        <begin position="84"/>
        <end position="106"/>
    </location>
</feature>
<evidence type="ECO:0000256" key="1">
    <source>
        <dbReference type="SAM" id="MobiDB-lite"/>
    </source>
</evidence>
<dbReference type="AlphaFoldDB" id="A0AAV7SAP2"/>
<feature type="compositionally biased region" description="Basic and acidic residues" evidence="1">
    <location>
        <begin position="120"/>
        <end position="129"/>
    </location>
</feature>
<sequence length="129" mass="15089">MQPGQGSQRKHRDRQRGQFQRKTPPRPHNQETEKREHESSKARKEGTPLPPPSSAADESGTAGSEMSKKTRRSRTRQGIKFQRAQREEQREEEWKLSNQGSRERFTIGKPQRWKSGVNTERARTNPREE</sequence>
<feature type="compositionally biased region" description="Basic and acidic residues" evidence="1">
    <location>
        <begin position="28"/>
        <end position="46"/>
    </location>
</feature>
<evidence type="ECO:0000313" key="3">
    <source>
        <dbReference type="Proteomes" id="UP001066276"/>
    </source>
</evidence>